<evidence type="ECO:0000313" key="2">
    <source>
        <dbReference type="EMBL" id="KIK56941.1"/>
    </source>
</evidence>
<keyword evidence="1" id="KW-0732">Signal</keyword>
<keyword evidence="3" id="KW-1185">Reference proteome</keyword>
<sequence>MLFFSRLFATSAALTAFLLIATNEVVAIPSNVQIVQPEFELLYDATVTWPFNVTHFTTSGPFGVRALIGPTGGNLTNSSTGDVVGTIVPGVGGELGVVSTVNGRIYMKVTFAIQWTDDQHFAYFDTDGIGLFQTPQSSTGYLHVETDSPSKQSLQNNLLLLSIMVLGNAQTPGLNETVGYFRVYQKSSPDPIYVNSTST</sequence>
<proteinExistence type="predicted"/>
<evidence type="ECO:0000313" key="3">
    <source>
        <dbReference type="Proteomes" id="UP000053593"/>
    </source>
</evidence>
<dbReference type="OrthoDB" id="5231894at2759"/>
<feature type="signal peptide" evidence="1">
    <location>
        <begin position="1"/>
        <end position="27"/>
    </location>
</feature>
<accession>A0A0D0BPE2</accession>
<dbReference type="Proteomes" id="UP000053593">
    <property type="component" value="Unassembled WGS sequence"/>
</dbReference>
<name>A0A0D0BPE2_9AGAR</name>
<reference evidence="2 3" key="1">
    <citation type="submission" date="2014-04" db="EMBL/GenBank/DDBJ databases">
        <title>Evolutionary Origins and Diversification of the Mycorrhizal Mutualists.</title>
        <authorList>
            <consortium name="DOE Joint Genome Institute"/>
            <consortium name="Mycorrhizal Genomics Consortium"/>
            <person name="Kohler A."/>
            <person name="Kuo A."/>
            <person name="Nagy L.G."/>
            <person name="Floudas D."/>
            <person name="Copeland A."/>
            <person name="Barry K.W."/>
            <person name="Cichocki N."/>
            <person name="Veneault-Fourrey C."/>
            <person name="LaButti K."/>
            <person name="Lindquist E.A."/>
            <person name="Lipzen A."/>
            <person name="Lundell T."/>
            <person name="Morin E."/>
            <person name="Murat C."/>
            <person name="Riley R."/>
            <person name="Ohm R."/>
            <person name="Sun H."/>
            <person name="Tunlid A."/>
            <person name="Henrissat B."/>
            <person name="Grigoriev I.V."/>
            <person name="Hibbett D.S."/>
            <person name="Martin F."/>
        </authorList>
    </citation>
    <scope>NUCLEOTIDE SEQUENCE [LARGE SCALE GENOMIC DNA]</scope>
    <source>
        <strain evidence="2 3">FD-317 M1</strain>
    </source>
</reference>
<dbReference type="EMBL" id="KN834794">
    <property type="protein sequence ID" value="KIK56941.1"/>
    <property type="molecule type" value="Genomic_DNA"/>
</dbReference>
<evidence type="ECO:0000256" key="1">
    <source>
        <dbReference type="SAM" id="SignalP"/>
    </source>
</evidence>
<organism evidence="2 3">
    <name type="scientific">Collybiopsis luxurians FD-317 M1</name>
    <dbReference type="NCBI Taxonomy" id="944289"/>
    <lineage>
        <taxon>Eukaryota</taxon>
        <taxon>Fungi</taxon>
        <taxon>Dikarya</taxon>
        <taxon>Basidiomycota</taxon>
        <taxon>Agaricomycotina</taxon>
        <taxon>Agaricomycetes</taxon>
        <taxon>Agaricomycetidae</taxon>
        <taxon>Agaricales</taxon>
        <taxon>Marasmiineae</taxon>
        <taxon>Omphalotaceae</taxon>
        <taxon>Collybiopsis</taxon>
        <taxon>Collybiopsis luxurians</taxon>
    </lineage>
</organism>
<feature type="chain" id="PRO_5002224763" evidence="1">
    <location>
        <begin position="28"/>
        <end position="199"/>
    </location>
</feature>
<dbReference type="Gene3D" id="2.40.160.20">
    <property type="match status" value="1"/>
</dbReference>
<protein>
    <submittedName>
        <fullName evidence="2">Uncharacterized protein</fullName>
    </submittedName>
</protein>
<dbReference type="AlphaFoldDB" id="A0A0D0BPE2"/>
<gene>
    <name evidence="2" type="ORF">GYMLUDRAFT_46823</name>
</gene>
<dbReference type="HOGENOM" id="CLU_119635_0_0_1"/>